<feature type="region of interest" description="Disordered" evidence="5">
    <location>
        <begin position="1"/>
        <end position="57"/>
    </location>
</feature>
<evidence type="ECO:0000259" key="7">
    <source>
        <dbReference type="PROSITE" id="PS50056"/>
    </source>
</evidence>
<dbReference type="OrthoDB" id="2017893at2759"/>
<keyword evidence="9" id="KW-1185">Reference proteome</keyword>
<evidence type="ECO:0000259" key="6">
    <source>
        <dbReference type="PROSITE" id="PS50054"/>
    </source>
</evidence>
<dbReference type="AlphaFoldDB" id="A0A9P3LSL0"/>
<reference evidence="8" key="2">
    <citation type="journal article" date="2022" name="Microbiol. Resour. Announc.">
        <title>Whole-Genome Sequence of Entomortierella parvispora E1425, a Mucoromycotan Fungus Associated with Burkholderiaceae-Related Endosymbiotic Bacteria.</title>
        <authorList>
            <person name="Herlambang A."/>
            <person name="Guo Y."/>
            <person name="Takashima Y."/>
            <person name="Narisawa K."/>
            <person name="Ohta H."/>
            <person name="Nishizawa T."/>
        </authorList>
    </citation>
    <scope>NUCLEOTIDE SEQUENCE</scope>
    <source>
        <strain evidence="8">E1425</strain>
    </source>
</reference>
<comment type="caution">
    <text evidence="8">The sequence shown here is derived from an EMBL/GenBank/DDBJ whole genome shotgun (WGS) entry which is preliminary data.</text>
</comment>
<feature type="region of interest" description="Disordered" evidence="5">
    <location>
        <begin position="659"/>
        <end position="688"/>
    </location>
</feature>
<evidence type="ECO:0000313" key="8">
    <source>
        <dbReference type="EMBL" id="GJJ68887.1"/>
    </source>
</evidence>
<dbReference type="InterPro" id="IPR020422">
    <property type="entry name" value="TYR_PHOSPHATASE_DUAL_dom"/>
</dbReference>
<keyword evidence="3" id="KW-0378">Hydrolase</keyword>
<feature type="compositionally biased region" description="Low complexity" evidence="5">
    <location>
        <begin position="7"/>
        <end position="40"/>
    </location>
</feature>
<dbReference type="EMBL" id="BQFW01000002">
    <property type="protein sequence ID" value="GJJ68887.1"/>
    <property type="molecule type" value="Genomic_DNA"/>
</dbReference>
<feature type="domain" description="Tyrosine specific protein phosphatases" evidence="7">
    <location>
        <begin position="287"/>
        <end position="343"/>
    </location>
</feature>
<feature type="compositionally biased region" description="Polar residues" evidence="5">
    <location>
        <begin position="661"/>
        <end position="671"/>
    </location>
</feature>
<evidence type="ECO:0000256" key="5">
    <source>
        <dbReference type="SAM" id="MobiDB-lite"/>
    </source>
</evidence>
<protein>
    <recommendedName>
        <fullName evidence="2">protein-tyrosine-phosphatase</fullName>
        <ecNumber evidence="2">3.1.3.48</ecNumber>
    </recommendedName>
</protein>
<dbReference type="CDD" id="cd14498">
    <property type="entry name" value="DSP"/>
    <property type="match status" value="1"/>
</dbReference>
<evidence type="ECO:0000256" key="2">
    <source>
        <dbReference type="ARBA" id="ARBA00013064"/>
    </source>
</evidence>
<evidence type="ECO:0000313" key="9">
    <source>
        <dbReference type="Proteomes" id="UP000827284"/>
    </source>
</evidence>
<evidence type="ECO:0000256" key="1">
    <source>
        <dbReference type="ARBA" id="ARBA00008601"/>
    </source>
</evidence>
<evidence type="ECO:0000256" key="4">
    <source>
        <dbReference type="ARBA" id="ARBA00022912"/>
    </source>
</evidence>
<keyword evidence="4" id="KW-0904">Protein phosphatase</keyword>
<dbReference type="PROSITE" id="PS50056">
    <property type="entry name" value="TYR_PHOSPHATASE_2"/>
    <property type="match status" value="1"/>
</dbReference>
<dbReference type="GO" id="GO:0005737">
    <property type="term" value="C:cytoplasm"/>
    <property type="evidence" value="ECO:0007669"/>
    <property type="project" value="TreeGrafter"/>
</dbReference>
<feature type="compositionally biased region" description="Basic and acidic residues" evidence="5">
    <location>
        <begin position="250"/>
        <end position="260"/>
    </location>
</feature>
<dbReference type="InterPro" id="IPR029021">
    <property type="entry name" value="Prot-tyrosine_phosphatase-like"/>
</dbReference>
<feature type="region of interest" description="Disordered" evidence="5">
    <location>
        <begin position="366"/>
        <end position="409"/>
    </location>
</feature>
<dbReference type="PROSITE" id="PS50054">
    <property type="entry name" value="TYR_PHOSPHATASE_DUAL"/>
    <property type="match status" value="1"/>
</dbReference>
<dbReference type="Gene3D" id="3.90.190.10">
    <property type="entry name" value="Protein tyrosine phosphatase superfamily"/>
    <property type="match status" value="1"/>
</dbReference>
<dbReference type="InterPro" id="IPR016130">
    <property type="entry name" value="Tyr_Pase_AS"/>
</dbReference>
<feature type="region of interest" description="Disordered" evidence="5">
    <location>
        <begin position="524"/>
        <end position="547"/>
    </location>
</feature>
<reference evidence="8" key="1">
    <citation type="submission" date="2021-11" db="EMBL/GenBank/DDBJ databases">
        <authorList>
            <person name="Herlambang A."/>
            <person name="Guo Y."/>
            <person name="Takashima Y."/>
            <person name="Nishizawa T."/>
        </authorList>
    </citation>
    <scope>NUCLEOTIDE SEQUENCE</scope>
    <source>
        <strain evidence="8">E1425</strain>
    </source>
</reference>
<dbReference type="SMART" id="SM00195">
    <property type="entry name" value="DSPc"/>
    <property type="match status" value="1"/>
</dbReference>
<comment type="similarity">
    <text evidence="1">Belongs to the protein-tyrosine phosphatase family. Non-receptor class dual specificity subfamily.</text>
</comment>
<name>A0A9P3LSL0_9FUNG</name>
<dbReference type="InterPro" id="IPR000340">
    <property type="entry name" value="Dual-sp_phosphatase_cat-dom"/>
</dbReference>
<dbReference type="PANTHER" id="PTHR10159">
    <property type="entry name" value="DUAL SPECIFICITY PROTEIN PHOSPHATASE"/>
    <property type="match status" value="1"/>
</dbReference>
<feature type="compositionally biased region" description="Low complexity" evidence="5">
    <location>
        <begin position="672"/>
        <end position="688"/>
    </location>
</feature>
<sequence length="877" mass="92995">MPSTVTSSPAEPLLSSSPSQLSQSQPMLPSPATSDSTSTSILGPLPTLGMRPTSHSFSLQRPLLAEDVKRTRNSKRLSLLVPPSPGKIETLATIAAAANSPSFPQPATPSFTSAMPSIPSRRRTMAISAPISLPAASSENTTRRQSQLWLDQALPSPRIPLSSSTSEFQQQQRRRPISAYFADFSVECGAASPYTTQPVSVLPHLYLGAEHNAMDTTVLGQLGITGVLNVAVEIAQESAATGSTLSVKEIPSDSRRKDTSGDNPCHWKQGIQYKSLAWSHHQRNLLEEFPEAFEFIDRIRTEGGKVLVHCQLGVSRSASLVIAYVMQSRNMGLNEAYDFVKARSAVISPNMGLMYQLAEFEKAQKSSESGTVSGARRDGKNGDQDANTDEEAYPYPTDMDTDSSYDQQQSLARMADTHAVDMVPPTPVATTFSLSSTTLHPLAMSSNGPTRVATRPRSSLSRSILVPVPQDILKSSAKDESLSVSTTGLASELTLDSPMNESPTTLSPPAPLFFSEGVSSLSPSNSPSSTCSLSSFTTSNYSRPSSTSSIASVMTVPTACGGSGPGSGGASAAGVPTKNVTKLIVISPMVGKLYPTTQPPEQGMAIAANQGSVVTPLPLTATEAPSAIAAPQPLRSHRPSLPEMVSPQAQAKRMSLHRAHTSTVPTTLTSGPHQRPLPQHPQQLQQLQQNTHALPSLSASPPTLPPTRSHTLATVLTRPWSSFHNTHLSQQDSLQTQPALQHYPLHARQSSSNSTMMASHVMNHTQDSAAGVGGTLLVPSASSPTRLPQPSPFGSSRIRAVTVDGSESFGGMGDTALRGSYSAEQDPSESIFSPRPFSPPPPSLLAAAATTTVDQVSALTNRNRSFAGFYQSLRMEG</sequence>
<dbReference type="GO" id="GO:0043409">
    <property type="term" value="P:negative regulation of MAPK cascade"/>
    <property type="evidence" value="ECO:0007669"/>
    <property type="project" value="TreeGrafter"/>
</dbReference>
<evidence type="ECO:0000256" key="3">
    <source>
        <dbReference type="ARBA" id="ARBA00022801"/>
    </source>
</evidence>
<dbReference type="PROSITE" id="PS00383">
    <property type="entry name" value="TYR_PHOSPHATASE_1"/>
    <property type="match status" value="1"/>
</dbReference>
<dbReference type="Proteomes" id="UP000827284">
    <property type="component" value="Unassembled WGS sequence"/>
</dbReference>
<feature type="domain" description="Tyrosine-protein phosphatase" evidence="6">
    <location>
        <begin position="197"/>
        <end position="366"/>
    </location>
</feature>
<proteinExistence type="inferred from homology"/>
<feature type="region of interest" description="Disordered" evidence="5">
    <location>
        <begin position="820"/>
        <end position="842"/>
    </location>
</feature>
<dbReference type="PANTHER" id="PTHR10159:SF519">
    <property type="entry name" value="DUAL SPECIFICITY PROTEIN PHOSPHATASE MPK3"/>
    <property type="match status" value="1"/>
</dbReference>
<dbReference type="EC" id="3.1.3.48" evidence="2"/>
<organism evidence="8 9">
    <name type="scientific">Entomortierella parvispora</name>
    <dbReference type="NCBI Taxonomy" id="205924"/>
    <lineage>
        <taxon>Eukaryota</taxon>
        <taxon>Fungi</taxon>
        <taxon>Fungi incertae sedis</taxon>
        <taxon>Mucoromycota</taxon>
        <taxon>Mortierellomycotina</taxon>
        <taxon>Mortierellomycetes</taxon>
        <taxon>Mortierellales</taxon>
        <taxon>Mortierellaceae</taxon>
        <taxon>Entomortierella</taxon>
    </lineage>
</organism>
<dbReference type="GO" id="GO:0008330">
    <property type="term" value="F:protein tyrosine/threonine phosphatase activity"/>
    <property type="evidence" value="ECO:0007669"/>
    <property type="project" value="TreeGrafter"/>
</dbReference>
<dbReference type="GO" id="GO:0033550">
    <property type="term" value="F:MAP kinase tyrosine phosphatase activity"/>
    <property type="evidence" value="ECO:0007669"/>
    <property type="project" value="TreeGrafter"/>
</dbReference>
<gene>
    <name evidence="8" type="ORF">EMPS_01233</name>
</gene>
<feature type="region of interest" description="Disordered" evidence="5">
    <location>
        <begin position="243"/>
        <end position="264"/>
    </location>
</feature>
<dbReference type="GO" id="GO:0017017">
    <property type="term" value="F:MAP kinase tyrosine/serine/threonine phosphatase activity"/>
    <property type="evidence" value="ECO:0007669"/>
    <property type="project" value="TreeGrafter"/>
</dbReference>
<accession>A0A9P3LSL0</accession>
<dbReference type="SUPFAM" id="SSF52799">
    <property type="entry name" value="(Phosphotyrosine protein) phosphatases II"/>
    <property type="match status" value="1"/>
</dbReference>
<dbReference type="Pfam" id="PF00782">
    <property type="entry name" value="DSPc"/>
    <property type="match status" value="1"/>
</dbReference>
<dbReference type="InterPro" id="IPR000387">
    <property type="entry name" value="Tyr_Pase_dom"/>
</dbReference>